<dbReference type="InterPro" id="IPR042197">
    <property type="entry name" value="Apaf_helical"/>
</dbReference>
<dbReference type="OMA" id="IWESELR"/>
<dbReference type="SUPFAM" id="SSF52047">
    <property type="entry name" value="RNI-like"/>
    <property type="match status" value="1"/>
</dbReference>
<dbReference type="InterPro" id="IPR027417">
    <property type="entry name" value="P-loop_NTPase"/>
</dbReference>
<dbReference type="InterPro" id="IPR035897">
    <property type="entry name" value="Toll_tir_struct_dom_sf"/>
</dbReference>
<dbReference type="HOGENOM" id="CLU_001561_1_2_1"/>
<keyword evidence="1" id="KW-0677">Repeat</keyword>
<dbReference type="InterPro" id="IPR032675">
    <property type="entry name" value="LRR_dom_sf"/>
</dbReference>
<dbReference type="PANTHER" id="PTHR11017:SF243">
    <property type="entry name" value="ADP-RIBOSYL CYCLASE_CYCLIC ADP-RIBOSE HYDROLASE"/>
    <property type="match status" value="1"/>
</dbReference>
<evidence type="ECO:0000313" key="6">
    <source>
        <dbReference type="Proteomes" id="UP000008827"/>
    </source>
</evidence>
<dbReference type="PROSITE" id="PS50104">
    <property type="entry name" value="TIR"/>
    <property type="match status" value="1"/>
</dbReference>
<name>K7KPR3_SOYBN</name>
<proteinExistence type="predicted"/>
<reference evidence="4" key="3">
    <citation type="submission" date="2018-07" db="EMBL/GenBank/DDBJ databases">
        <title>WGS assembly of Glycine max.</title>
        <authorList>
            <person name="Schmutz J."/>
            <person name="Cannon S."/>
            <person name="Schlueter J."/>
            <person name="Ma J."/>
            <person name="Mitros T."/>
            <person name="Nelson W."/>
            <person name="Hyten D."/>
            <person name="Song Q."/>
            <person name="Thelen J."/>
            <person name="Cheng J."/>
            <person name="Xu D."/>
            <person name="Hellsten U."/>
            <person name="May G."/>
            <person name="Yu Y."/>
            <person name="Sakurai T."/>
            <person name="Umezawa T."/>
            <person name="Bhattacharyya M."/>
            <person name="Sandhu D."/>
            <person name="Valliyodan B."/>
            <person name="Lindquist E."/>
            <person name="Peto M."/>
            <person name="Grant D."/>
            <person name="Shu S."/>
            <person name="Goodstein D."/>
            <person name="Barry K."/>
            <person name="Futrell-Griggs M."/>
            <person name="Abernathy B."/>
            <person name="Du J."/>
            <person name="Tian Z."/>
            <person name="Zhu L."/>
            <person name="Gill N."/>
            <person name="Joshi T."/>
            <person name="Libault M."/>
            <person name="Sethuraman A."/>
            <person name="Zhang X."/>
            <person name="Shinozaki K."/>
            <person name="Nguyen H."/>
            <person name="Wing R."/>
            <person name="Cregan P."/>
            <person name="Specht J."/>
            <person name="Grimwood J."/>
            <person name="Rokhsar D."/>
            <person name="Stacey G."/>
            <person name="Shoemaker R."/>
            <person name="Jackson S."/>
        </authorList>
    </citation>
    <scope>NUCLEOTIDE SEQUENCE</scope>
    <source>
        <tissue evidence="4">Callus</tissue>
    </source>
</reference>
<dbReference type="SMR" id="K7KPR3"/>
<organism evidence="4">
    <name type="scientific">Glycine max</name>
    <name type="common">Soybean</name>
    <name type="synonym">Glycine hispida</name>
    <dbReference type="NCBI Taxonomy" id="3847"/>
    <lineage>
        <taxon>Eukaryota</taxon>
        <taxon>Viridiplantae</taxon>
        <taxon>Streptophyta</taxon>
        <taxon>Embryophyta</taxon>
        <taxon>Tracheophyta</taxon>
        <taxon>Spermatophyta</taxon>
        <taxon>Magnoliopsida</taxon>
        <taxon>eudicotyledons</taxon>
        <taxon>Gunneridae</taxon>
        <taxon>Pentapetalae</taxon>
        <taxon>rosids</taxon>
        <taxon>fabids</taxon>
        <taxon>Fabales</taxon>
        <taxon>Fabaceae</taxon>
        <taxon>Papilionoideae</taxon>
        <taxon>50 kb inversion clade</taxon>
        <taxon>NPAAA clade</taxon>
        <taxon>indigoferoid/millettioid clade</taxon>
        <taxon>Phaseoleae</taxon>
        <taxon>Glycine</taxon>
        <taxon>Glycine subgen. Soja</taxon>
    </lineage>
</organism>
<reference evidence="5" key="2">
    <citation type="submission" date="2018-02" db="UniProtKB">
        <authorList>
            <consortium name="EnsemblPlants"/>
        </authorList>
    </citation>
    <scope>IDENTIFICATION</scope>
    <source>
        <strain evidence="5">Williams 82</strain>
    </source>
</reference>
<dbReference type="SUPFAM" id="SSF46785">
    <property type="entry name" value="Winged helix' DNA-binding domain"/>
    <property type="match status" value="1"/>
</dbReference>
<dbReference type="GO" id="GO:0007165">
    <property type="term" value="P:signal transduction"/>
    <property type="evidence" value="ECO:0007669"/>
    <property type="project" value="InterPro"/>
</dbReference>
<dbReference type="Gene3D" id="3.40.50.300">
    <property type="entry name" value="P-loop containing nucleotide triphosphate hydrolases"/>
    <property type="match status" value="1"/>
</dbReference>
<dbReference type="Gene3D" id="3.80.10.10">
    <property type="entry name" value="Ribonuclease Inhibitor"/>
    <property type="match status" value="1"/>
</dbReference>
<reference evidence="4 5" key="1">
    <citation type="journal article" date="2010" name="Nature">
        <title>Genome sequence of the palaeopolyploid soybean.</title>
        <authorList>
            <person name="Schmutz J."/>
            <person name="Cannon S.B."/>
            <person name="Schlueter J."/>
            <person name="Ma J."/>
            <person name="Mitros T."/>
            <person name="Nelson W."/>
            <person name="Hyten D.L."/>
            <person name="Song Q."/>
            <person name="Thelen J.J."/>
            <person name="Cheng J."/>
            <person name="Xu D."/>
            <person name="Hellsten U."/>
            <person name="May G.D."/>
            <person name="Yu Y."/>
            <person name="Sakurai T."/>
            <person name="Umezawa T."/>
            <person name="Bhattacharyya M.K."/>
            <person name="Sandhu D."/>
            <person name="Valliyodan B."/>
            <person name="Lindquist E."/>
            <person name="Peto M."/>
            <person name="Grant D."/>
            <person name="Shu S."/>
            <person name="Goodstein D."/>
            <person name="Barry K."/>
            <person name="Futrell-Griggs M."/>
            <person name="Abernathy B."/>
            <person name="Du J."/>
            <person name="Tian Z."/>
            <person name="Zhu L."/>
            <person name="Gill N."/>
            <person name="Joshi T."/>
            <person name="Libault M."/>
            <person name="Sethuraman A."/>
            <person name="Zhang X.-C."/>
            <person name="Shinozaki K."/>
            <person name="Nguyen H.T."/>
            <person name="Wing R.A."/>
            <person name="Cregan P."/>
            <person name="Specht J."/>
            <person name="Grimwood J."/>
            <person name="Rokhsar D."/>
            <person name="Stacey G."/>
            <person name="Shoemaker R.C."/>
            <person name="Jackson S.A."/>
        </authorList>
    </citation>
    <scope>NUCLEOTIDE SEQUENCE</scope>
    <source>
        <strain evidence="5">cv. Williams 82</strain>
        <tissue evidence="4">Callus</tissue>
    </source>
</reference>
<evidence type="ECO:0000259" key="3">
    <source>
        <dbReference type="PROSITE" id="PS50104"/>
    </source>
</evidence>
<gene>
    <name evidence="4" type="ORF">GLYMA_11G160500</name>
</gene>
<dbReference type="InterPro" id="IPR044974">
    <property type="entry name" value="Disease_R_plants"/>
</dbReference>
<accession>K7KPR3</accession>
<dbReference type="AlphaFoldDB" id="K7KPR3"/>
<dbReference type="Pfam" id="PF23282">
    <property type="entry name" value="WHD_ROQ1"/>
    <property type="match status" value="1"/>
</dbReference>
<dbReference type="SUPFAM" id="SSF52540">
    <property type="entry name" value="P-loop containing nucleoside triphosphate hydrolases"/>
    <property type="match status" value="1"/>
</dbReference>
<dbReference type="InterPro" id="IPR000157">
    <property type="entry name" value="TIR_dom"/>
</dbReference>
<dbReference type="InterPro" id="IPR058192">
    <property type="entry name" value="WHD_ROQ1-like"/>
</dbReference>
<dbReference type="SMART" id="SM00255">
    <property type="entry name" value="TIR"/>
    <property type="match status" value="1"/>
</dbReference>
<dbReference type="PaxDb" id="3847-GLYMA05G24711.1"/>
<dbReference type="EMBL" id="CM000844">
    <property type="protein sequence ID" value="KRH30123.1"/>
    <property type="molecule type" value="Genomic_DNA"/>
</dbReference>
<dbReference type="Gramene" id="KRH30123">
    <property type="protein sequence ID" value="KRH30123"/>
    <property type="gene ID" value="GLYMA_11G160500"/>
</dbReference>
<dbReference type="SUPFAM" id="SSF52200">
    <property type="entry name" value="Toll/Interleukin receptor TIR domain"/>
    <property type="match status" value="1"/>
</dbReference>
<keyword evidence="6" id="KW-1185">Reference proteome</keyword>
<feature type="domain" description="TIR" evidence="3">
    <location>
        <begin position="18"/>
        <end position="155"/>
    </location>
</feature>
<dbReference type="PRINTS" id="PR00364">
    <property type="entry name" value="DISEASERSIST"/>
</dbReference>
<evidence type="ECO:0000256" key="2">
    <source>
        <dbReference type="ARBA" id="ARBA00022821"/>
    </source>
</evidence>
<dbReference type="PANTHER" id="PTHR11017">
    <property type="entry name" value="LEUCINE-RICH REPEAT-CONTAINING PROTEIN"/>
    <property type="match status" value="1"/>
</dbReference>
<dbReference type="Gene3D" id="1.10.8.430">
    <property type="entry name" value="Helical domain of apoptotic protease-activating factors"/>
    <property type="match status" value="1"/>
</dbReference>
<dbReference type="GO" id="GO:0043531">
    <property type="term" value="F:ADP binding"/>
    <property type="evidence" value="ECO:0007669"/>
    <property type="project" value="InterPro"/>
</dbReference>
<dbReference type="GO" id="GO:0006952">
    <property type="term" value="P:defense response"/>
    <property type="evidence" value="ECO:0007669"/>
    <property type="project" value="UniProtKB-KW"/>
</dbReference>
<evidence type="ECO:0000313" key="4">
    <source>
        <dbReference type="EMBL" id="KRH30123.1"/>
    </source>
</evidence>
<dbReference type="EnsemblPlants" id="KRH30123">
    <property type="protein sequence ID" value="KRH30123"/>
    <property type="gene ID" value="GLYMA_11G160500"/>
</dbReference>
<protein>
    <recommendedName>
        <fullName evidence="3">TIR domain-containing protein</fullName>
    </recommendedName>
</protein>
<dbReference type="Pfam" id="PF01582">
    <property type="entry name" value="TIR"/>
    <property type="match status" value="1"/>
</dbReference>
<evidence type="ECO:0000313" key="5">
    <source>
        <dbReference type="EnsemblPlants" id="KRH30123"/>
    </source>
</evidence>
<sequence length="636" mass="72726">MAEQQIFSDFASSSNSSRKYGVFLSFRCEDTRKNFTSHLYEALMQKKIETYMDYQLEKGDEISPAINYASSKWCLVELSKIQECKKKQAQIVIPAFYNIDPSHVRKQNGSYEQAFSKHEEEPRCNKWKAALTEVTNLAGWDSRNSILSVSITFPVCLLANLHACMGGIGKTTLATALYVKLSHEFEGGCFLTNVREKSDKCGLEALRNELFPKYLIEDYDFLGPGSRVIVTTRNKQILTQVDQIYNTKELSFDHSLQLFRLTVFREKQPKHGYEDLSRSVISYCEGIPLALKALGASLRIRSKDIWESELRKLQMIPNSSQQGIFLDIACFFKGKGREWVASILEACNFFAASGIEVLLDKSLITISGCNKIEMHDLIQAMDQEIVRQESIKDPGRRNLDTLTRDLGLSSDSLAKITNVRFLKIHRGHWNPDLSKTEKLESVSLRYCESLSQLPPSMLFLPKLKYFYLSGCKKIESLHVHSKSLCELDLNGSLSLKEFSVISEEMMVLDLEDTARCALPTSIWHNKELRFVSLRVLPSSLKEMRAFNCTSLETDFTQRLVLQHMLQSHLHNLPDGEDYDSGYFIFSGDHVTDECWFRTEESSITVPYLPLPNFCGFIYCIILSKGQELHTLHKFNF</sequence>
<dbReference type="InterPro" id="IPR036390">
    <property type="entry name" value="WH_DNA-bd_sf"/>
</dbReference>
<dbReference type="Gene3D" id="3.40.50.10140">
    <property type="entry name" value="Toll/interleukin-1 receptor homology (TIR) domain"/>
    <property type="match status" value="1"/>
</dbReference>
<evidence type="ECO:0000256" key="1">
    <source>
        <dbReference type="ARBA" id="ARBA00022737"/>
    </source>
</evidence>
<dbReference type="Proteomes" id="UP000008827">
    <property type="component" value="Chromosome 11"/>
</dbReference>
<keyword evidence="2" id="KW-0611">Plant defense</keyword>
<dbReference type="InParanoid" id="K7KPR3"/>